<evidence type="ECO:0000313" key="3">
    <source>
        <dbReference type="EMBL" id="VVQ20556.1"/>
    </source>
</evidence>
<proteinExistence type="predicted"/>
<protein>
    <recommendedName>
        <fullName evidence="5">HTH IS408-type domain-containing protein</fullName>
    </recommendedName>
</protein>
<dbReference type="PANTHER" id="PTHR35004:SF8">
    <property type="entry name" value="TRANSPOSASE RV3428C-RELATED"/>
    <property type="match status" value="1"/>
</dbReference>
<dbReference type="PANTHER" id="PTHR35004">
    <property type="entry name" value="TRANSPOSASE RV3428C-RELATED"/>
    <property type="match status" value="1"/>
</dbReference>
<evidence type="ECO:0000313" key="4">
    <source>
        <dbReference type="Proteomes" id="UP000381378"/>
    </source>
</evidence>
<name>A0A5E7VDA3_PSEFL</name>
<feature type="domain" description="Integrase catalytic" evidence="2">
    <location>
        <begin position="75"/>
        <end position="193"/>
    </location>
</feature>
<dbReference type="InterPro" id="IPR017895">
    <property type="entry name" value="HTH_IS408/IS1162_type"/>
</dbReference>
<evidence type="ECO:0000259" key="2">
    <source>
        <dbReference type="PROSITE" id="PS50994"/>
    </source>
</evidence>
<dbReference type="EMBL" id="CABVJF010000023">
    <property type="protein sequence ID" value="VVQ20556.1"/>
    <property type="molecule type" value="Genomic_DNA"/>
</dbReference>
<dbReference type="InterPro" id="IPR001584">
    <property type="entry name" value="Integrase_cat-core"/>
</dbReference>
<reference evidence="3 4" key="1">
    <citation type="submission" date="2019-09" db="EMBL/GenBank/DDBJ databases">
        <authorList>
            <person name="Chandra G."/>
            <person name="Truman W A."/>
        </authorList>
    </citation>
    <scope>NUCLEOTIDE SEQUENCE [LARGE SCALE GENOMIC DNA]</scope>
    <source>
        <strain evidence="3">PS928</strain>
    </source>
</reference>
<feature type="domain" description="HTH IS408-type" evidence="1">
    <location>
        <begin position="4"/>
        <end position="111"/>
    </location>
</feature>
<sequence>MRKIREVLRLKFDAGLSVRKIAESLAISHSSAGDYLCRFAASGLQWPIDLSDAELNRRLFPPAVPDWLSSHVRCFAFLGGTSQILVPDNLRSGVTKAHRYEPDINPSYRDLAEHYGVAVLPARSRKPRDKAKVEVGVQVVERWILAVLRNRQFFSLGELNTAIGLLLDRLNQKPFKKLPGSRRSAFETIDRPALQALPEHPYVYAE</sequence>
<accession>A0A5E7VDA3</accession>
<dbReference type="PROSITE" id="PS50994">
    <property type="entry name" value="INTEGRASE"/>
    <property type="match status" value="1"/>
</dbReference>
<gene>
    <name evidence="3" type="ORF">PS928_05019</name>
</gene>
<evidence type="ECO:0000259" key="1">
    <source>
        <dbReference type="PROSITE" id="PS50532"/>
    </source>
</evidence>
<evidence type="ECO:0008006" key="5">
    <source>
        <dbReference type="Google" id="ProtNLM"/>
    </source>
</evidence>
<dbReference type="AlphaFoldDB" id="A0A5E7VDA3"/>
<dbReference type="PROSITE" id="PS50532">
    <property type="entry name" value="HTH_IS408"/>
    <property type="match status" value="1"/>
</dbReference>
<dbReference type="Proteomes" id="UP000381378">
    <property type="component" value="Unassembled WGS sequence"/>
</dbReference>
<dbReference type="GO" id="GO:0015074">
    <property type="term" value="P:DNA integration"/>
    <property type="evidence" value="ECO:0007669"/>
    <property type="project" value="InterPro"/>
</dbReference>
<organism evidence="3 4">
    <name type="scientific">Pseudomonas fluorescens</name>
    <dbReference type="NCBI Taxonomy" id="294"/>
    <lineage>
        <taxon>Bacteria</taxon>
        <taxon>Pseudomonadati</taxon>
        <taxon>Pseudomonadota</taxon>
        <taxon>Gammaproteobacteria</taxon>
        <taxon>Pseudomonadales</taxon>
        <taxon>Pseudomonadaceae</taxon>
        <taxon>Pseudomonas</taxon>
    </lineage>
</organism>